<dbReference type="AlphaFoldDB" id="A0A401G1R3"/>
<gene>
    <name evidence="1" type="ORF">DENIS_4155</name>
</gene>
<dbReference type="Proteomes" id="UP000288096">
    <property type="component" value="Unassembled WGS sequence"/>
</dbReference>
<protein>
    <submittedName>
        <fullName evidence="1">Uncharacterized protein</fullName>
    </submittedName>
</protein>
<dbReference type="EMBL" id="BEXT01000001">
    <property type="protein sequence ID" value="GBC63162.1"/>
    <property type="molecule type" value="Genomic_DNA"/>
</dbReference>
<sequence>MTDPMKNDPLKTLKIDAEIYDRLRAYCDQNSIRFADFTEEMLENAIGENEAVRALDEARLLTEQMDAEREKAYARGFQEGFCLAFSAALGRMGTPDQQAGLRRALRNRPARKITGPQLELF</sequence>
<accession>A0A401G1R3</accession>
<reference evidence="2" key="2">
    <citation type="submission" date="2019-01" db="EMBL/GenBank/DDBJ databases">
        <title>Genome sequence of Desulfonema ishimotonii strain Tokyo 01.</title>
        <authorList>
            <person name="Fukui M."/>
        </authorList>
    </citation>
    <scope>NUCLEOTIDE SEQUENCE [LARGE SCALE GENOMIC DNA]</scope>
    <source>
        <strain evidence="2">Tokyo 01</strain>
    </source>
</reference>
<keyword evidence="2" id="KW-1185">Reference proteome</keyword>
<evidence type="ECO:0000313" key="1">
    <source>
        <dbReference type="EMBL" id="GBC63162.1"/>
    </source>
</evidence>
<organism evidence="1 2">
    <name type="scientific">Desulfonema ishimotonii</name>
    <dbReference type="NCBI Taxonomy" id="45657"/>
    <lineage>
        <taxon>Bacteria</taxon>
        <taxon>Pseudomonadati</taxon>
        <taxon>Thermodesulfobacteriota</taxon>
        <taxon>Desulfobacteria</taxon>
        <taxon>Desulfobacterales</taxon>
        <taxon>Desulfococcaceae</taxon>
        <taxon>Desulfonema</taxon>
    </lineage>
</organism>
<comment type="caution">
    <text evidence="1">The sequence shown here is derived from an EMBL/GenBank/DDBJ whole genome shotgun (WGS) entry which is preliminary data.</text>
</comment>
<reference evidence="2" key="1">
    <citation type="submission" date="2017-11" db="EMBL/GenBank/DDBJ databases">
        <authorList>
            <person name="Watanabe M."/>
            <person name="Kojima H."/>
        </authorList>
    </citation>
    <scope>NUCLEOTIDE SEQUENCE [LARGE SCALE GENOMIC DNA]</scope>
    <source>
        <strain evidence="2">Tokyo 01</strain>
    </source>
</reference>
<evidence type="ECO:0000313" key="2">
    <source>
        <dbReference type="Proteomes" id="UP000288096"/>
    </source>
</evidence>
<name>A0A401G1R3_9BACT</name>
<proteinExistence type="predicted"/>